<reference evidence="2" key="2">
    <citation type="submission" date="2025-09" db="UniProtKB">
        <authorList>
            <consortium name="Ensembl"/>
        </authorList>
    </citation>
    <scope>IDENTIFICATION</scope>
</reference>
<accession>A0A8C4KSP2</accession>
<sequence>RPGSLLQLSVLVLSSRNAHVSWGFSPRSPLLGGSIQDLPCSGGGWPRDPPCWGGSPLPGGSVQDLPCSGVQSRIPLAGGGSVQGSPLPGGSVHGPPCWGVQSRISLAGGFSPGSPLPGGVWSRDPPCWGFRFRISLALGGAVPPGPVLPVPRAPSAGQEEPRQGRRWGSRAGGQGRPSGSLLSRGGSRPHRETAAEPRAEAEPGSSVVDAGAVATRLAAPRCPSPT</sequence>
<dbReference type="Proteomes" id="UP000694423">
    <property type="component" value="Unplaced"/>
</dbReference>
<evidence type="ECO:0000313" key="3">
    <source>
        <dbReference type="Proteomes" id="UP000694423"/>
    </source>
</evidence>
<dbReference type="Ensembl" id="ENSDNVT00000031828.1">
    <property type="protein sequence ID" value="ENSDNVP00000026317.1"/>
    <property type="gene ID" value="ENSDNVG00000018317.1"/>
</dbReference>
<feature type="compositionally biased region" description="Low complexity" evidence="1">
    <location>
        <begin position="177"/>
        <end position="186"/>
    </location>
</feature>
<reference evidence="2" key="1">
    <citation type="submission" date="2025-08" db="UniProtKB">
        <authorList>
            <consortium name="Ensembl"/>
        </authorList>
    </citation>
    <scope>IDENTIFICATION</scope>
</reference>
<proteinExistence type="predicted"/>
<feature type="region of interest" description="Disordered" evidence="1">
    <location>
        <begin position="147"/>
        <end position="226"/>
    </location>
</feature>
<keyword evidence="3" id="KW-1185">Reference proteome</keyword>
<name>A0A8C4KSP2_DRONO</name>
<dbReference type="AlphaFoldDB" id="A0A8C4KSP2"/>
<protein>
    <submittedName>
        <fullName evidence="2">Uncharacterized protein</fullName>
    </submittedName>
</protein>
<feature type="compositionally biased region" description="Basic and acidic residues" evidence="1">
    <location>
        <begin position="189"/>
        <end position="201"/>
    </location>
</feature>
<evidence type="ECO:0000256" key="1">
    <source>
        <dbReference type="SAM" id="MobiDB-lite"/>
    </source>
</evidence>
<organism evidence="2 3">
    <name type="scientific">Dromaius novaehollandiae</name>
    <name type="common">Emu</name>
    <dbReference type="NCBI Taxonomy" id="8790"/>
    <lineage>
        <taxon>Eukaryota</taxon>
        <taxon>Metazoa</taxon>
        <taxon>Chordata</taxon>
        <taxon>Craniata</taxon>
        <taxon>Vertebrata</taxon>
        <taxon>Euteleostomi</taxon>
        <taxon>Archelosauria</taxon>
        <taxon>Archosauria</taxon>
        <taxon>Dinosauria</taxon>
        <taxon>Saurischia</taxon>
        <taxon>Theropoda</taxon>
        <taxon>Coelurosauria</taxon>
        <taxon>Aves</taxon>
        <taxon>Palaeognathae</taxon>
        <taxon>Casuariiformes</taxon>
        <taxon>Dromaiidae</taxon>
        <taxon>Dromaius</taxon>
    </lineage>
</organism>
<evidence type="ECO:0000313" key="2">
    <source>
        <dbReference type="Ensembl" id="ENSDNVP00000026317.1"/>
    </source>
</evidence>